<comment type="caution">
    <text evidence="15">The sequence shown here is derived from an EMBL/GenBank/DDBJ whole genome shotgun (WGS) entry which is preliminary data.</text>
</comment>
<dbReference type="Gene3D" id="1.10.287.70">
    <property type="match status" value="1"/>
</dbReference>
<evidence type="ECO:0000256" key="3">
    <source>
        <dbReference type="ARBA" id="ARBA00022606"/>
    </source>
</evidence>
<feature type="transmembrane region" description="Helical" evidence="13">
    <location>
        <begin position="447"/>
        <end position="469"/>
    </location>
</feature>
<feature type="transmembrane region" description="Helical" evidence="13">
    <location>
        <begin position="544"/>
        <end position="572"/>
    </location>
</feature>
<keyword evidence="4 13" id="KW-0812">Transmembrane</keyword>
<feature type="repeat" description="ANK" evidence="12">
    <location>
        <begin position="176"/>
        <end position="212"/>
    </location>
</feature>
<accession>A0AAN7SMB3</accession>
<feature type="repeat" description="ANK" evidence="12">
    <location>
        <begin position="283"/>
        <end position="310"/>
    </location>
</feature>
<dbReference type="InterPro" id="IPR036770">
    <property type="entry name" value="Ankyrin_rpt-contain_sf"/>
</dbReference>
<evidence type="ECO:0000256" key="7">
    <source>
        <dbReference type="ARBA" id="ARBA00023043"/>
    </source>
</evidence>
<evidence type="ECO:0000256" key="5">
    <source>
        <dbReference type="ARBA" id="ARBA00022737"/>
    </source>
</evidence>
<evidence type="ECO:0000256" key="13">
    <source>
        <dbReference type="SAM" id="Phobius"/>
    </source>
</evidence>
<organism evidence="15 16">
    <name type="scientific">Aquatica leii</name>
    <dbReference type="NCBI Taxonomy" id="1421715"/>
    <lineage>
        <taxon>Eukaryota</taxon>
        <taxon>Metazoa</taxon>
        <taxon>Ecdysozoa</taxon>
        <taxon>Arthropoda</taxon>
        <taxon>Hexapoda</taxon>
        <taxon>Insecta</taxon>
        <taxon>Pterygota</taxon>
        <taxon>Neoptera</taxon>
        <taxon>Endopterygota</taxon>
        <taxon>Coleoptera</taxon>
        <taxon>Polyphaga</taxon>
        <taxon>Elateriformia</taxon>
        <taxon>Elateroidea</taxon>
        <taxon>Lampyridae</taxon>
        <taxon>Luciolinae</taxon>
        <taxon>Aquatica</taxon>
    </lineage>
</organism>
<dbReference type="GO" id="GO:0034703">
    <property type="term" value="C:cation channel complex"/>
    <property type="evidence" value="ECO:0007669"/>
    <property type="project" value="UniProtKB-ARBA"/>
</dbReference>
<dbReference type="Proteomes" id="UP001353858">
    <property type="component" value="Unassembled WGS sequence"/>
</dbReference>
<dbReference type="InterPro" id="IPR005821">
    <property type="entry name" value="Ion_trans_dom"/>
</dbReference>
<keyword evidence="5" id="KW-0677">Repeat</keyword>
<dbReference type="Pfam" id="PF00520">
    <property type="entry name" value="Ion_trans"/>
    <property type="match status" value="1"/>
</dbReference>
<evidence type="ECO:0000256" key="9">
    <source>
        <dbReference type="ARBA" id="ARBA00023136"/>
    </source>
</evidence>
<dbReference type="PROSITE" id="PS50088">
    <property type="entry name" value="ANK_REPEAT"/>
    <property type="match status" value="4"/>
</dbReference>
<keyword evidence="10" id="KW-0325">Glycoprotein</keyword>
<keyword evidence="3" id="KW-0716">Sensory transduction</keyword>
<dbReference type="Gene3D" id="1.25.40.20">
    <property type="entry name" value="Ankyrin repeat-containing domain"/>
    <property type="match status" value="3"/>
</dbReference>
<dbReference type="EMBL" id="JARPUR010000001">
    <property type="protein sequence ID" value="KAK4887174.1"/>
    <property type="molecule type" value="Genomic_DNA"/>
</dbReference>
<sequence>MFGEISNLKIDVHPLDAKFHSDATCDVEVEDILKLYPELANGARGMYSITALQVAAAFTKKGVTPLIERLLMYGNVNQEDELGRTPLHYAAMNGNTELVELLLNSGADTECKFLYHQSTFRSPKEDYNKWNKLYTMFPPPDGWGRTPLHPAVKEGHVEVVRLLIKRNANVNAQDEAGVTPLLLAGGSKNNSTFEDIVELLVNGGADVNLRNNVTDTTALFHAVTLKSKNAVNTLLKAGAWLTEGPSYQTELHEAASNGTIDIIEMFLNDPRITLSDINKCDRYGRSPLHKAALGGHRECIKMFLKSGGNLLGCAQLGKENIIDVIFSRLARPADFLKEVLDSTITLCTASQAHENYKVNLDFSILAPHGNDLQMEVIWGLVSAASEKEKVCILQHPLIEAFLQLKWTKICHFFYFLIIAYATFVLCFSIYVILAIHNTGLYEYLTEVFRWFVFVIGGGLSIHACIQFVLSIRRYFFKQYELWMNLSCTVLSVVIALHGFRTVNGQIATVYEEIPEWCLHVSSLAILLAWSELMLLIGRSPSYGYYALMFAAVLQNIIKVLVTFVCLVVGFALSFSIQFHGYYEFSNPWVAIVKTTVMMMGEFQYDDLFQEKNRPDEKVLRTFTIARIIFMCFIILASIVLMNLMVGVAVNDIQGLQEEGHARRLEKQVEFLRQLEKVISFKAINSVWFPSFLRNFLRRKRYISLKLTIQPEHMGFISYDPKKPRKLPYELIESIVSLANTFKEQEDKLKNAKLPELLEALKKLLNQSEINI</sequence>
<dbReference type="GO" id="GO:0005216">
    <property type="term" value="F:monoatomic ion channel activity"/>
    <property type="evidence" value="ECO:0007669"/>
    <property type="project" value="InterPro"/>
</dbReference>
<feature type="domain" description="Ion transport" evidence="14">
    <location>
        <begin position="408"/>
        <end position="658"/>
    </location>
</feature>
<keyword evidence="9 13" id="KW-0472">Membrane</keyword>
<keyword evidence="6 13" id="KW-1133">Transmembrane helix</keyword>
<keyword evidence="16" id="KW-1185">Reference proteome</keyword>
<evidence type="ECO:0000256" key="12">
    <source>
        <dbReference type="PROSITE-ProRule" id="PRU00023"/>
    </source>
</evidence>
<keyword evidence="7 12" id="KW-0040">ANK repeat</keyword>
<evidence type="ECO:0000256" key="1">
    <source>
        <dbReference type="ARBA" id="ARBA00004141"/>
    </source>
</evidence>
<evidence type="ECO:0000256" key="10">
    <source>
        <dbReference type="ARBA" id="ARBA00023180"/>
    </source>
</evidence>
<evidence type="ECO:0000256" key="6">
    <source>
        <dbReference type="ARBA" id="ARBA00022989"/>
    </source>
</evidence>
<dbReference type="PANTHER" id="PTHR47143:SF1">
    <property type="entry name" value="ION_TRANS DOMAIN-CONTAINING PROTEIN"/>
    <property type="match status" value="1"/>
</dbReference>
<keyword evidence="11" id="KW-0407">Ion channel</keyword>
<reference evidence="16" key="1">
    <citation type="submission" date="2023-01" db="EMBL/GenBank/DDBJ databases">
        <title>Key to firefly adult light organ development and bioluminescence: homeobox transcription factors regulate luciferase expression and transportation to peroxisome.</title>
        <authorList>
            <person name="Fu X."/>
        </authorList>
    </citation>
    <scope>NUCLEOTIDE SEQUENCE [LARGE SCALE GENOMIC DNA]</scope>
</reference>
<feature type="repeat" description="ANK" evidence="12">
    <location>
        <begin position="143"/>
        <end position="175"/>
    </location>
</feature>
<dbReference type="SMART" id="SM00248">
    <property type="entry name" value="ANK"/>
    <property type="match status" value="7"/>
</dbReference>
<dbReference type="PANTHER" id="PTHR47143">
    <property type="entry name" value="TRANSIENT RECEPTOR POTENTIAL CATION CHANNEL PROTEIN PAINLESS"/>
    <property type="match status" value="1"/>
</dbReference>
<dbReference type="Pfam" id="PF12796">
    <property type="entry name" value="Ank_2"/>
    <property type="match status" value="3"/>
</dbReference>
<evidence type="ECO:0000256" key="8">
    <source>
        <dbReference type="ARBA" id="ARBA00023065"/>
    </source>
</evidence>
<protein>
    <recommendedName>
        <fullName evidence="14">Ion transport domain-containing protein</fullName>
    </recommendedName>
</protein>
<evidence type="ECO:0000256" key="4">
    <source>
        <dbReference type="ARBA" id="ARBA00022692"/>
    </source>
</evidence>
<gene>
    <name evidence="15" type="ORF">RN001_003445</name>
</gene>
<dbReference type="InterPro" id="IPR052076">
    <property type="entry name" value="TRP_cation_channel"/>
</dbReference>
<dbReference type="AlphaFoldDB" id="A0AAN7SMB3"/>
<evidence type="ECO:0000313" key="16">
    <source>
        <dbReference type="Proteomes" id="UP001353858"/>
    </source>
</evidence>
<dbReference type="PRINTS" id="PR01415">
    <property type="entry name" value="ANKYRIN"/>
</dbReference>
<name>A0AAN7SMB3_9COLE</name>
<feature type="transmembrane region" description="Helical" evidence="13">
    <location>
        <begin position="623"/>
        <end position="645"/>
    </location>
</feature>
<evidence type="ECO:0000313" key="15">
    <source>
        <dbReference type="EMBL" id="KAK4887174.1"/>
    </source>
</evidence>
<evidence type="ECO:0000256" key="2">
    <source>
        <dbReference type="ARBA" id="ARBA00022448"/>
    </source>
</evidence>
<feature type="transmembrane region" description="Helical" evidence="13">
    <location>
        <begin position="519"/>
        <end position="537"/>
    </location>
</feature>
<evidence type="ECO:0000256" key="11">
    <source>
        <dbReference type="ARBA" id="ARBA00023303"/>
    </source>
</evidence>
<evidence type="ECO:0000259" key="14">
    <source>
        <dbReference type="Pfam" id="PF00520"/>
    </source>
</evidence>
<feature type="transmembrane region" description="Helical" evidence="13">
    <location>
        <begin position="412"/>
        <end position="435"/>
    </location>
</feature>
<feature type="transmembrane region" description="Helical" evidence="13">
    <location>
        <begin position="481"/>
        <end position="499"/>
    </location>
</feature>
<keyword evidence="8" id="KW-0406">Ion transport</keyword>
<dbReference type="SUPFAM" id="SSF48403">
    <property type="entry name" value="Ankyrin repeat"/>
    <property type="match status" value="1"/>
</dbReference>
<dbReference type="InterPro" id="IPR002110">
    <property type="entry name" value="Ankyrin_rpt"/>
</dbReference>
<dbReference type="PROSITE" id="PS50297">
    <property type="entry name" value="ANK_REP_REGION"/>
    <property type="match status" value="4"/>
</dbReference>
<keyword evidence="2" id="KW-0813">Transport</keyword>
<comment type="subcellular location">
    <subcellularLocation>
        <location evidence="1">Membrane</location>
        <topology evidence="1">Multi-pass membrane protein</topology>
    </subcellularLocation>
</comment>
<feature type="repeat" description="ANK" evidence="12">
    <location>
        <begin position="82"/>
        <end position="108"/>
    </location>
</feature>
<proteinExistence type="predicted"/>